<evidence type="ECO:0000313" key="2">
    <source>
        <dbReference type="EMBL" id="KAK6516357.1"/>
    </source>
</evidence>
<gene>
    <name evidence="2" type="ORF">TWF506_006266</name>
</gene>
<dbReference type="AlphaFoldDB" id="A0AAN8NT67"/>
<dbReference type="Proteomes" id="UP001307849">
    <property type="component" value="Unassembled WGS sequence"/>
</dbReference>
<proteinExistence type="predicted"/>
<feature type="chain" id="PRO_5042911553" evidence="1">
    <location>
        <begin position="24"/>
        <end position="219"/>
    </location>
</feature>
<evidence type="ECO:0000256" key="1">
    <source>
        <dbReference type="SAM" id="SignalP"/>
    </source>
</evidence>
<name>A0AAN8NT67_9PEZI</name>
<sequence length="219" mass="23256">MKISTFFKAATVILFAGMTAAVAVPNLNNPVEDHLPVKRGGMVVTGSLYPGGPEVNLTGTIDQIFPKLKQVYPELEPVFEPTTLSTPDTPSVVKRAPAAKPTCFSGNPADRYVIYNHALPYLRAIKSFTCSLPSGGGCTNVYCAPAPAANIRVCNPWFVTRRIPCSAILDVAEVIVKDCVDGPQKGIRGQINAVYNGIRFQVAIGTTVCLDSGSPLFGG</sequence>
<organism evidence="2 3">
    <name type="scientific">Arthrobotrys conoides</name>
    <dbReference type="NCBI Taxonomy" id="74498"/>
    <lineage>
        <taxon>Eukaryota</taxon>
        <taxon>Fungi</taxon>
        <taxon>Dikarya</taxon>
        <taxon>Ascomycota</taxon>
        <taxon>Pezizomycotina</taxon>
        <taxon>Orbiliomycetes</taxon>
        <taxon>Orbiliales</taxon>
        <taxon>Orbiliaceae</taxon>
        <taxon>Arthrobotrys</taxon>
    </lineage>
</organism>
<keyword evidence="3" id="KW-1185">Reference proteome</keyword>
<evidence type="ECO:0000313" key="3">
    <source>
        <dbReference type="Proteomes" id="UP001307849"/>
    </source>
</evidence>
<feature type="signal peptide" evidence="1">
    <location>
        <begin position="1"/>
        <end position="23"/>
    </location>
</feature>
<accession>A0AAN8NT67</accession>
<protein>
    <submittedName>
        <fullName evidence="2">Uncharacterized protein</fullName>
    </submittedName>
</protein>
<keyword evidence="1" id="KW-0732">Signal</keyword>
<comment type="caution">
    <text evidence="2">The sequence shown here is derived from an EMBL/GenBank/DDBJ whole genome shotgun (WGS) entry which is preliminary data.</text>
</comment>
<reference evidence="2 3" key="1">
    <citation type="submission" date="2019-10" db="EMBL/GenBank/DDBJ databases">
        <authorList>
            <person name="Palmer J.M."/>
        </authorList>
    </citation>
    <scope>NUCLEOTIDE SEQUENCE [LARGE SCALE GENOMIC DNA]</scope>
    <source>
        <strain evidence="2 3">TWF506</strain>
    </source>
</reference>
<dbReference type="EMBL" id="JAVHJM010000003">
    <property type="protein sequence ID" value="KAK6516357.1"/>
    <property type="molecule type" value="Genomic_DNA"/>
</dbReference>